<keyword evidence="11" id="KW-1185">Reference proteome</keyword>
<evidence type="ECO:0000256" key="3">
    <source>
        <dbReference type="ARBA" id="ARBA00022448"/>
    </source>
</evidence>
<dbReference type="RefSeq" id="WP_184294871.1">
    <property type="nucleotide sequence ID" value="NZ_JACHLP010000001.1"/>
</dbReference>
<gene>
    <name evidence="10" type="ORF">HNP55_000067</name>
</gene>
<keyword evidence="6 9" id="KW-0812">Transmembrane</keyword>
<dbReference type="GO" id="GO:0055085">
    <property type="term" value="P:transmembrane transport"/>
    <property type="evidence" value="ECO:0007669"/>
    <property type="project" value="InterPro"/>
</dbReference>
<dbReference type="AlphaFoldDB" id="A0A840L4F1"/>
<keyword evidence="4" id="KW-1003">Cell membrane</keyword>
<dbReference type="GO" id="GO:0043190">
    <property type="term" value="C:ATP-binding cassette (ABC) transporter complex"/>
    <property type="evidence" value="ECO:0007669"/>
    <property type="project" value="InterPro"/>
</dbReference>
<reference evidence="10 11" key="1">
    <citation type="submission" date="2020-08" db="EMBL/GenBank/DDBJ databases">
        <title>Functional genomics of gut bacteria from endangered species of beetles.</title>
        <authorList>
            <person name="Carlos-Shanley C."/>
        </authorList>
    </citation>
    <scope>NUCLEOTIDE SEQUENCE [LARGE SCALE GENOMIC DNA]</scope>
    <source>
        <strain evidence="10 11">S00239</strain>
    </source>
</reference>
<accession>A0A840L4F1</accession>
<name>A0A840L4F1_9BURK</name>
<evidence type="ECO:0000256" key="5">
    <source>
        <dbReference type="ARBA" id="ARBA00022519"/>
    </source>
</evidence>
<evidence type="ECO:0000256" key="7">
    <source>
        <dbReference type="ARBA" id="ARBA00022989"/>
    </source>
</evidence>
<keyword evidence="5" id="KW-0997">Cell inner membrane</keyword>
<feature type="transmembrane region" description="Helical" evidence="9">
    <location>
        <begin position="12"/>
        <end position="36"/>
    </location>
</feature>
<dbReference type="GO" id="GO:0015920">
    <property type="term" value="P:lipopolysaccharide transport"/>
    <property type="evidence" value="ECO:0007669"/>
    <property type="project" value="TreeGrafter"/>
</dbReference>
<proteinExistence type="predicted"/>
<dbReference type="InterPro" id="IPR005495">
    <property type="entry name" value="LptG/LptF_permease"/>
</dbReference>
<organism evidence="10 11">
    <name type="scientific">Roseateles oligotrophus</name>
    <dbReference type="NCBI Taxonomy" id="1769250"/>
    <lineage>
        <taxon>Bacteria</taxon>
        <taxon>Pseudomonadati</taxon>
        <taxon>Pseudomonadota</taxon>
        <taxon>Betaproteobacteria</taxon>
        <taxon>Burkholderiales</taxon>
        <taxon>Sphaerotilaceae</taxon>
        <taxon>Roseateles</taxon>
    </lineage>
</organism>
<keyword evidence="3" id="KW-0813">Transport</keyword>
<dbReference type="NCBIfam" id="TIGR04407">
    <property type="entry name" value="LptF_YjgP"/>
    <property type="match status" value="1"/>
</dbReference>
<feature type="transmembrane region" description="Helical" evidence="9">
    <location>
        <begin position="298"/>
        <end position="318"/>
    </location>
</feature>
<feature type="transmembrane region" description="Helical" evidence="9">
    <location>
        <begin position="101"/>
        <end position="123"/>
    </location>
</feature>
<comment type="subcellular location">
    <subcellularLocation>
        <location evidence="1">Cell inner membrane</location>
        <topology evidence="1">Multi-pass membrane protein</topology>
    </subcellularLocation>
</comment>
<feature type="transmembrane region" description="Helical" evidence="9">
    <location>
        <begin position="265"/>
        <end position="286"/>
    </location>
</feature>
<dbReference type="InterPro" id="IPR030922">
    <property type="entry name" value="LptF"/>
</dbReference>
<evidence type="ECO:0000256" key="9">
    <source>
        <dbReference type="SAM" id="Phobius"/>
    </source>
</evidence>
<evidence type="ECO:0000256" key="2">
    <source>
        <dbReference type="ARBA" id="ARBA00014213"/>
    </source>
</evidence>
<keyword evidence="8 9" id="KW-0472">Membrane</keyword>
<evidence type="ECO:0000313" key="10">
    <source>
        <dbReference type="EMBL" id="MBB4841572.1"/>
    </source>
</evidence>
<protein>
    <recommendedName>
        <fullName evidence="2">Lipopolysaccharide export system permease protein LptF</fullName>
    </recommendedName>
</protein>
<comment type="caution">
    <text evidence="10">The sequence shown here is derived from an EMBL/GenBank/DDBJ whole genome shotgun (WGS) entry which is preliminary data.</text>
</comment>
<sequence length="370" mass="41027">MLFDSTVRRELARSFGVTLVVILTIVLTIMLIQTLGRAAGGNVAPQDVMLLMGYASLSHLPTMLSLSMFIAVVATLGRMYRESEMTIWFASGIGLSRFVKPVLRVASPVLLLVIVLNLLLWPWGNQNSEQLLERYQKRSDLSRVAPGQFQTSRDGSSVFFIDRDSEDGRTGRNVFILTQKDEREAVTTSAKGQIVLEGDDRFLLLDHGQRNESNARTQEKTLARFEEYKVLADSQAMRAADKLPPKATSTLDLLKKPNPANNAELTWRFGMILSCFNMVLMGIGLSATNPRRANNWNLMFALLCAVVYFNLTNLSQAWVAGSRVSMPVAMLGVHGGVFLLALGLMWLRDQGNRLCLPFFKRGPKPAVAAA</sequence>
<evidence type="ECO:0000256" key="1">
    <source>
        <dbReference type="ARBA" id="ARBA00004429"/>
    </source>
</evidence>
<evidence type="ECO:0000313" key="11">
    <source>
        <dbReference type="Proteomes" id="UP000562027"/>
    </source>
</evidence>
<dbReference type="PANTHER" id="PTHR33529:SF7">
    <property type="entry name" value="LIPOPOLYSACCHARIDE EXPORT SYSTEM PERMEASE PROTEIN LPTF"/>
    <property type="match status" value="1"/>
</dbReference>
<evidence type="ECO:0000256" key="4">
    <source>
        <dbReference type="ARBA" id="ARBA00022475"/>
    </source>
</evidence>
<dbReference type="EMBL" id="JACHLP010000001">
    <property type="protein sequence ID" value="MBB4841572.1"/>
    <property type="molecule type" value="Genomic_DNA"/>
</dbReference>
<dbReference type="PANTHER" id="PTHR33529">
    <property type="entry name" value="SLR0882 PROTEIN-RELATED"/>
    <property type="match status" value="1"/>
</dbReference>
<dbReference type="Proteomes" id="UP000562027">
    <property type="component" value="Unassembled WGS sequence"/>
</dbReference>
<evidence type="ECO:0000256" key="8">
    <source>
        <dbReference type="ARBA" id="ARBA00023136"/>
    </source>
</evidence>
<keyword evidence="7 9" id="KW-1133">Transmembrane helix</keyword>
<feature type="transmembrane region" description="Helical" evidence="9">
    <location>
        <begin position="324"/>
        <end position="347"/>
    </location>
</feature>
<evidence type="ECO:0000256" key="6">
    <source>
        <dbReference type="ARBA" id="ARBA00022692"/>
    </source>
</evidence>
<dbReference type="Pfam" id="PF03739">
    <property type="entry name" value="LptF_LptG"/>
    <property type="match status" value="1"/>
</dbReference>
<feature type="transmembrane region" description="Helical" evidence="9">
    <location>
        <begin position="56"/>
        <end position="80"/>
    </location>
</feature>